<comment type="subcellular location">
    <subcellularLocation>
        <location evidence="1">Cell membrane</location>
        <topology evidence="1">Multi-pass membrane protein</topology>
    </subcellularLocation>
</comment>
<feature type="domain" description="Major facilitator superfamily (MFS) profile" evidence="9">
    <location>
        <begin position="17"/>
        <end position="465"/>
    </location>
</feature>
<comment type="similarity">
    <text evidence="2">Belongs to the major facilitator superfamily. TCR/Tet family.</text>
</comment>
<keyword evidence="6 8" id="KW-1133">Transmembrane helix</keyword>
<feature type="transmembrane region" description="Helical" evidence="8">
    <location>
        <begin position="82"/>
        <end position="105"/>
    </location>
</feature>
<feature type="transmembrane region" description="Helical" evidence="8">
    <location>
        <begin position="204"/>
        <end position="227"/>
    </location>
</feature>
<sequence length="482" mass="51070">MPTTTPPLLTHRAIMAILVPLMLVLFISNLDQTIVATALPTIGKELGGADQISWVASAYLLTSAVTTLLFGKLGDMFGRKRIFLVSIVVFLIGSVLAAASGNMLWLITFRAFQGIGGGGLNSLVMAIVGDIVPARQRSRYQAYTGIVATLALIAGPFLGGLFADTVSWRWIFYINIPIGAFAIIMIALRVHLPRRTGPRGRVDVAGGLLAAMVTTTVLLFTTFGGPVHSWDSPLILGLAGVSVAGLAAYILVERRASEPITPLSLFRSGIFTISSIQFGFASLVLFVAMLYVPLFLQTVQGYSAFVAGLFLIPMLLGLVVATAIAGPFITRTGRYKIYPVIGSALAGLSMWAVSLAAQETPAWAIIVPLTLAGAGIGFMIQVALLAGQNAVEHRHLGTATGALNFFKSIGGAFGAAIFGAILTTAMGSHPTPLSTLHAFQTVFLWSAPFMIASFVLALVMREKPLSEEMIEVAEGRVEVPEY</sequence>
<dbReference type="AlphaFoldDB" id="A0A8J3TZQ2"/>
<dbReference type="Gene3D" id="1.20.1720.10">
    <property type="entry name" value="Multidrug resistance protein D"/>
    <property type="match status" value="1"/>
</dbReference>
<accession>A0A8J3TZQ2</accession>
<evidence type="ECO:0000313" key="10">
    <source>
        <dbReference type="EMBL" id="GII30135.1"/>
    </source>
</evidence>
<feature type="transmembrane region" description="Helical" evidence="8">
    <location>
        <begin position="233"/>
        <end position="252"/>
    </location>
</feature>
<evidence type="ECO:0000259" key="9">
    <source>
        <dbReference type="PROSITE" id="PS50850"/>
    </source>
</evidence>
<evidence type="ECO:0000256" key="5">
    <source>
        <dbReference type="ARBA" id="ARBA00022692"/>
    </source>
</evidence>
<dbReference type="EMBL" id="BOOO01000017">
    <property type="protein sequence ID" value="GII30135.1"/>
    <property type="molecule type" value="Genomic_DNA"/>
</dbReference>
<dbReference type="FunFam" id="1.20.1720.10:FF:000004">
    <property type="entry name" value="EmrB/QacA family drug resistance transporter"/>
    <property type="match status" value="1"/>
</dbReference>
<feature type="transmembrane region" description="Helical" evidence="8">
    <location>
        <begin position="337"/>
        <end position="357"/>
    </location>
</feature>
<feature type="transmembrane region" description="Helical" evidence="8">
    <location>
        <begin position="363"/>
        <end position="385"/>
    </location>
</feature>
<dbReference type="Gene3D" id="1.20.1250.20">
    <property type="entry name" value="MFS general substrate transporter like domains"/>
    <property type="match status" value="1"/>
</dbReference>
<dbReference type="InterPro" id="IPR020846">
    <property type="entry name" value="MFS_dom"/>
</dbReference>
<evidence type="ECO:0000256" key="8">
    <source>
        <dbReference type="SAM" id="Phobius"/>
    </source>
</evidence>
<feature type="transmembrane region" description="Helical" evidence="8">
    <location>
        <begin position="405"/>
        <end position="426"/>
    </location>
</feature>
<comment type="caution">
    <text evidence="10">The sequence shown here is derived from an EMBL/GenBank/DDBJ whole genome shotgun (WGS) entry which is preliminary data.</text>
</comment>
<evidence type="ECO:0000256" key="2">
    <source>
        <dbReference type="ARBA" id="ARBA00007520"/>
    </source>
</evidence>
<dbReference type="PRINTS" id="PR01036">
    <property type="entry name" value="TCRTETB"/>
</dbReference>
<dbReference type="InterPro" id="IPR004638">
    <property type="entry name" value="EmrB-like"/>
</dbReference>
<proteinExistence type="inferred from homology"/>
<feature type="transmembrane region" description="Helical" evidence="8">
    <location>
        <begin position="170"/>
        <end position="192"/>
    </location>
</feature>
<organism evidence="10 11">
    <name type="scientific">Planotetraspora mira</name>
    <dbReference type="NCBI Taxonomy" id="58121"/>
    <lineage>
        <taxon>Bacteria</taxon>
        <taxon>Bacillati</taxon>
        <taxon>Actinomycetota</taxon>
        <taxon>Actinomycetes</taxon>
        <taxon>Streptosporangiales</taxon>
        <taxon>Streptosporangiaceae</taxon>
        <taxon>Planotetraspora</taxon>
    </lineage>
</organism>
<name>A0A8J3TZQ2_9ACTN</name>
<dbReference type="GO" id="GO:0005886">
    <property type="term" value="C:plasma membrane"/>
    <property type="evidence" value="ECO:0007669"/>
    <property type="project" value="UniProtKB-SubCell"/>
</dbReference>
<evidence type="ECO:0000313" key="11">
    <source>
        <dbReference type="Proteomes" id="UP000650628"/>
    </source>
</evidence>
<dbReference type="InterPro" id="IPR011701">
    <property type="entry name" value="MFS"/>
</dbReference>
<dbReference type="Pfam" id="PF07690">
    <property type="entry name" value="MFS_1"/>
    <property type="match status" value="1"/>
</dbReference>
<dbReference type="NCBIfam" id="TIGR00711">
    <property type="entry name" value="efflux_EmrB"/>
    <property type="match status" value="1"/>
</dbReference>
<dbReference type="SUPFAM" id="SSF103473">
    <property type="entry name" value="MFS general substrate transporter"/>
    <property type="match status" value="1"/>
</dbReference>
<dbReference type="CDD" id="cd17502">
    <property type="entry name" value="MFS_Azr1_MDR_like"/>
    <property type="match status" value="1"/>
</dbReference>
<dbReference type="PANTHER" id="PTHR23501:SF197">
    <property type="entry name" value="COMD"/>
    <property type="match status" value="1"/>
</dbReference>
<dbReference type="GO" id="GO:0022857">
    <property type="term" value="F:transmembrane transporter activity"/>
    <property type="evidence" value="ECO:0007669"/>
    <property type="project" value="InterPro"/>
</dbReference>
<evidence type="ECO:0000256" key="6">
    <source>
        <dbReference type="ARBA" id="ARBA00022989"/>
    </source>
</evidence>
<evidence type="ECO:0000256" key="7">
    <source>
        <dbReference type="ARBA" id="ARBA00023136"/>
    </source>
</evidence>
<protein>
    <recommendedName>
        <fullName evidence="9">Major facilitator superfamily (MFS) profile domain-containing protein</fullName>
    </recommendedName>
</protein>
<feature type="transmembrane region" description="Helical" evidence="8">
    <location>
        <begin position="52"/>
        <end position="70"/>
    </location>
</feature>
<feature type="transmembrane region" description="Helical" evidence="8">
    <location>
        <begin position="302"/>
        <end position="325"/>
    </location>
</feature>
<evidence type="ECO:0000256" key="3">
    <source>
        <dbReference type="ARBA" id="ARBA00022448"/>
    </source>
</evidence>
<feature type="transmembrane region" description="Helical" evidence="8">
    <location>
        <begin position="438"/>
        <end position="459"/>
    </location>
</feature>
<evidence type="ECO:0000256" key="4">
    <source>
        <dbReference type="ARBA" id="ARBA00022475"/>
    </source>
</evidence>
<feature type="transmembrane region" description="Helical" evidence="8">
    <location>
        <begin position="273"/>
        <end position="296"/>
    </location>
</feature>
<gene>
    <name evidence="10" type="ORF">Pmi06nite_35770</name>
</gene>
<keyword evidence="5 8" id="KW-0812">Transmembrane</keyword>
<dbReference type="PANTHER" id="PTHR23501">
    <property type="entry name" value="MAJOR FACILITATOR SUPERFAMILY"/>
    <property type="match status" value="1"/>
</dbReference>
<feature type="transmembrane region" description="Helical" evidence="8">
    <location>
        <begin position="111"/>
        <end position="128"/>
    </location>
</feature>
<reference evidence="10 11" key="1">
    <citation type="submission" date="2021-01" db="EMBL/GenBank/DDBJ databases">
        <title>Whole genome shotgun sequence of Planotetraspora mira NBRC 15435.</title>
        <authorList>
            <person name="Komaki H."/>
            <person name="Tamura T."/>
        </authorList>
    </citation>
    <scope>NUCLEOTIDE SEQUENCE [LARGE SCALE GENOMIC DNA]</scope>
    <source>
        <strain evidence="10 11">NBRC 15435</strain>
    </source>
</reference>
<evidence type="ECO:0000256" key="1">
    <source>
        <dbReference type="ARBA" id="ARBA00004651"/>
    </source>
</evidence>
<keyword evidence="4" id="KW-1003">Cell membrane</keyword>
<keyword evidence="7 8" id="KW-0472">Membrane</keyword>
<dbReference type="PROSITE" id="PS50850">
    <property type="entry name" value="MFS"/>
    <property type="match status" value="1"/>
</dbReference>
<keyword evidence="11" id="KW-1185">Reference proteome</keyword>
<feature type="transmembrane region" description="Helical" evidence="8">
    <location>
        <begin position="140"/>
        <end position="158"/>
    </location>
</feature>
<dbReference type="InterPro" id="IPR036259">
    <property type="entry name" value="MFS_trans_sf"/>
</dbReference>
<keyword evidence="3" id="KW-0813">Transport</keyword>
<dbReference type="Proteomes" id="UP000650628">
    <property type="component" value="Unassembled WGS sequence"/>
</dbReference>